<evidence type="ECO:0000313" key="2">
    <source>
        <dbReference type="Proteomes" id="UP000319728"/>
    </source>
</evidence>
<comment type="caution">
    <text evidence="1">The sequence shown here is derived from an EMBL/GenBank/DDBJ whole genome shotgun (WGS) entry which is preliminary data.</text>
</comment>
<organism evidence="1 2">
    <name type="scientific">Micromonospora sagamiensis</name>
    <dbReference type="NCBI Taxonomy" id="47875"/>
    <lineage>
        <taxon>Bacteria</taxon>
        <taxon>Bacillati</taxon>
        <taxon>Actinomycetota</taxon>
        <taxon>Actinomycetes</taxon>
        <taxon>Micromonosporales</taxon>
        <taxon>Micromonosporaceae</taxon>
        <taxon>Micromonospora</taxon>
    </lineage>
</organism>
<dbReference type="AlphaFoldDB" id="A0A562WBE1"/>
<dbReference type="Proteomes" id="UP000319728">
    <property type="component" value="Unassembled WGS sequence"/>
</dbReference>
<name>A0A562WBE1_9ACTN</name>
<evidence type="ECO:0000313" key="1">
    <source>
        <dbReference type="EMBL" id="TWJ27590.1"/>
    </source>
</evidence>
<proteinExistence type="predicted"/>
<accession>A0A562WBE1</accession>
<gene>
    <name evidence="1" type="ORF">JD81_01080</name>
</gene>
<dbReference type="EMBL" id="VLLP01000001">
    <property type="protein sequence ID" value="TWJ27590.1"/>
    <property type="molecule type" value="Genomic_DNA"/>
</dbReference>
<keyword evidence="2" id="KW-1185">Reference proteome</keyword>
<sequence length="105" mass="11422">MLTCVLDSPTGQFLLADTTGSGFAGIDPSEGPGRYGVNVFHQGREQAKVAFQTILDAMDQDAWQQPVNELQQQNAGVEKYLVQLWWQKPLDPDGQDDETDAPGAG</sequence>
<protein>
    <submittedName>
        <fullName evidence="1">Uncharacterized protein</fullName>
    </submittedName>
</protein>
<reference evidence="1 2" key="1">
    <citation type="submission" date="2019-07" db="EMBL/GenBank/DDBJ databases">
        <title>R&amp;d 2014.</title>
        <authorList>
            <person name="Klenk H.-P."/>
        </authorList>
    </citation>
    <scope>NUCLEOTIDE SEQUENCE [LARGE SCALE GENOMIC DNA]</scope>
    <source>
        <strain evidence="1 2">DSM 43912</strain>
    </source>
</reference>